<dbReference type="SUPFAM" id="SSF103473">
    <property type="entry name" value="MFS general substrate transporter"/>
    <property type="match status" value="1"/>
</dbReference>
<keyword evidence="3 8" id="KW-0812">Transmembrane</keyword>
<dbReference type="PROSITE" id="PS50850">
    <property type="entry name" value="MFS"/>
    <property type="match status" value="1"/>
</dbReference>
<dbReference type="OrthoDB" id="10021397at2759"/>
<evidence type="ECO:0000256" key="5">
    <source>
        <dbReference type="ARBA" id="ARBA00023136"/>
    </source>
</evidence>
<evidence type="ECO:0000256" key="6">
    <source>
        <dbReference type="ARBA" id="ARBA00023180"/>
    </source>
</evidence>
<dbReference type="PRINTS" id="PR01036">
    <property type="entry name" value="TCRTETB"/>
</dbReference>
<feature type="transmembrane region" description="Helical" evidence="8">
    <location>
        <begin position="428"/>
        <end position="449"/>
    </location>
</feature>
<feature type="transmembrane region" description="Helical" evidence="8">
    <location>
        <begin position="374"/>
        <end position="392"/>
    </location>
</feature>
<comment type="similarity">
    <text evidence="2">Belongs to the major facilitator superfamily. TCR/Tet family.</text>
</comment>
<sequence>MTTPTSKTEHSEPHPINGDDEKTESRSDTPTLNEPTQDEQPKKSEDGDGDGELTTEEEETEWISGWKLASMMISLTLAAFLMLLDMSIISTAVPRITSDFHSLPDIGWYASAYNLASAALQPLTGKIYMYFNTRWTFLALFFVFEVGSLICGVAQSSAMLIIGRAVAGIGSSGIQNGALTMIAKSVPIHRRPSLVGIIMGFAQLGLISGPLIGGAFTQYSTWRWCFYINLPIGAICAVLILFVHMPDHRASRDESAMQILKTKLDFTGFVLFCPSIVMLLLALQWGGLEYPWDSATVIGLFCGGGVLFIVFVYWEHRVGSEAMIPLPIVRTREVWASCLSQSFLFSTVMVASYYFPVYFQSAKNASPFTSGVNLLPSILSVIFAAVASGALAQRVGYYLPFATASGVLSSIGFGLASSMGPYASTATWAGYQILLGLGRGLGLQMPIIAIQANTSADVTPIAMAILTFSQTFGSAIFITAANVIFTHELRNELVARLPDINADMIIDAGAGAVSEVVSGANLPQVLWSYSRGVRATFLLAVGTSCAMVLSSFGMGWKDIRKKPASSAVTDET</sequence>
<dbReference type="GO" id="GO:0005886">
    <property type="term" value="C:plasma membrane"/>
    <property type="evidence" value="ECO:0007669"/>
    <property type="project" value="TreeGrafter"/>
</dbReference>
<dbReference type="PANTHER" id="PTHR23501:SF193">
    <property type="entry name" value="MULTIDRUG TRANSPORTER, PUTATIVE (AFU_ORTHOLOGUE AFUA_8G00940)-RELATED"/>
    <property type="match status" value="1"/>
</dbReference>
<name>A0A8H4NCR1_9HYPO</name>
<keyword evidence="5 8" id="KW-0472">Membrane</keyword>
<accession>A0A8H4NCR1</accession>
<keyword evidence="4 8" id="KW-1133">Transmembrane helix</keyword>
<gene>
    <name evidence="10" type="ORF">FACUT_9465</name>
</gene>
<dbReference type="InterPro" id="IPR011701">
    <property type="entry name" value="MFS"/>
</dbReference>
<feature type="transmembrane region" description="Helical" evidence="8">
    <location>
        <begin position="397"/>
        <end position="416"/>
    </location>
</feature>
<feature type="transmembrane region" description="Helical" evidence="8">
    <location>
        <begin position="135"/>
        <end position="155"/>
    </location>
</feature>
<keyword evidence="6" id="KW-0325">Glycoprotein</keyword>
<evidence type="ECO:0000256" key="3">
    <source>
        <dbReference type="ARBA" id="ARBA00022692"/>
    </source>
</evidence>
<evidence type="ECO:0000256" key="1">
    <source>
        <dbReference type="ARBA" id="ARBA00004141"/>
    </source>
</evidence>
<feature type="transmembrane region" description="Helical" evidence="8">
    <location>
        <begin position="535"/>
        <end position="556"/>
    </location>
</feature>
<dbReference type="AlphaFoldDB" id="A0A8H4NCR1"/>
<dbReference type="InterPro" id="IPR020846">
    <property type="entry name" value="MFS_dom"/>
</dbReference>
<dbReference type="Gene3D" id="1.20.1250.20">
    <property type="entry name" value="MFS general substrate transporter like domains"/>
    <property type="match status" value="1"/>
</dbReference>
<feature type="domain" description="Major facilitator superfamily (MFS) profile" evidence="9">
    <location>
        <begin position="71"/>
        <end position="526"/>
    </location>
</feature>
<feature type="transmembrane region" description="Helical" evidence="8">
    <location>
        <begin position="161"/>
        <end position="182"/>
    </location>
</feature>
<dbReference type="Pfam" id="PF07690">
    <property type="entry name" value="MFS_1"/>
    <property type="match status" value="1"/>
</dbReference>
<reference evidence="10 11" key="1">
    <citation type="submission" date="2020-01" db="EMBL/GenBank/DDBJ databases">
        <title>Identification and distribution of gene clusters putatively required for synthesis of sphingolipid metabolism inhibitors in phylogenetically diverse species of the filamentous fungus Fusarium.</title>
        <authorList>
            <person name="Kim H.-S."/>
            <person name="Busman M."/>
            <person name="Brown D.W."/>
            <person name="Divon H."/>
            <person name="Uhlig S."/>
            <person name="Proctor R.H."/>
        </authorList>
    </citation>
    <scope>NUCLEOTIDE SEQUENCE [LARGE SCALE GENOMIC DNA]</scope>
    <source>
        <strain evidence="10 11">NRRL 13308</strain>
    </source>
</reference>
<dbReference type="InterPro" id="IPR036259">
    <property type="entry name" value="MFS_trans_sf"/>
</dbReference>
<proteinExistence type="inferred from homology"/>
<feature type="transmembrane region" description="Helical" evidence="8">
    <location>
        <begin position="461"/>
        <end position="485"/>
    </location>
</feature>
<organism evidence="10 11">
    <name type="scientific">Fusarium acutatum</name>
    <dbReference type="NCBI Taxonomy" id="78861"/>
    <lineage>
        <taxon>Eukaryota</taxon>
        <taxon>Fungi</taxon>
        <taxon>Dikarya</taxon>
        <taxon>Ascomycota</taxon>
        <taxon>Pezizomycotina</taxon>
        <taxon>Sordariomycetes</taxon>
        <taxon>Hypocreomycetidae</taxon>
        <taxon>Hypocreales</taxon>
        <taxon>Nectriaceae</taxon>
        <taxon>Fusarium</taxon>
        <taxon>Fusarium fujikuroi species complex</taxon>
    </lineage>
</organism>
<feature type="transmembrane region" description="Helical" evidence="8">
    <location>
        <begin position="295"/>
        <end position="314"/>
    </location>
</feature>
<protein>
    <submittedName>
        <fullName evidence="10">Aflatoxin efflux pump AFLT</fullName>
    </submittedName>
</protein>
<feature type="transmembrane region" description="Helical" evidence="8">
    <location>
        <begin position="264"/>
        <end position="283"/>
    </location>
</feature>
<feature type="transmembrane region" description="Helical" evidence="8">
    <location>
        <begin position="221"/>
        <end position="243"/>
    </location>
</feature>
<evidence type="ECO:0000259" key="9">
    <source>
        <dbReference type="PROSITE" id="PS50850"/>
    </source>
</evidence>
<dbReference type="EMBL" id="JAADJF010000269">
    <property type="protein sequence ID" value="KAF4428337.1"/>
    <property type="molecule type" value="Genomic_DNA"/>
</dbReference>
<feature type="transmembrane region" description="Helical" evidence="8">
    <location>
        <begin position="334"/>
        <end position="354"/>
    </location>
</feature>
<evidence type="ECO:0000256" key="2">
    <source>
        <dbReference type="ARBA" id="ARBA00007520"/>
    </source>
</evidence>
<feature type="compositionally biased region" description="Acidic residues" evidence="7">
    <location>
        <begin position="47"/>
        <end position="58"/>
    </location>
</feature>
<evidence type="ECO:0000256" key="7">
    <source>
        <dbReference type="SAM" id="MobiDB-lite"/>
    </source>
</evidence>
<evidence type="ECO:0000256" key="4">
    <source>
        <dbReference type="ARBA" id="ARBA00022989"/>
    </source>
</evidence>
<comment type="caution">
    <text evidence="10">The sequence shown here is derived from an EMBL/GenBank/DDBJ whole genome shotgun (WGS) entry which is preliminary data.</text>
</comment>
<feature type="compositionally biased region" description="Basic and acidic residues" evidence="7">
    <location>
        <begin position="7"/>
        <end position="27"/>
    </location>
</feature>
<dbReference type="Proteomes" id="UP000536711">
    <property type="component" value="Unassembled WGS sequence"/>
</dbReference>
<dbReference type="FunFam" id="1.20.1720.10:FF:000012">
    <property type="entry name" value="MFS toxin efflux pump (AflT)"/>
    <property type="match status" value="1"/>
</dbReference>
<dbReference type="CDD" id="cd17502">
    <property type="entry name" value="MFS_Azr1_MDR_like"/>
    <property type="match status" value="1"/>
</dbReference>
<comment type="subcellular location">
    <subcellularLocation>
        <location evidence="1">Membrane</location>
        <topology evidence="1">Multi-pass membrane protein</topology>
    </subcellularLocation>
</comment>
<evidence type="ECO:0000256" key="8">
    <source>
        <dbReference type="SAM" id="Phobius"/>
    </source>
</evidence>
<feature type="transmembrane region" description="Helical" evidence="8">
    <location>
        <begin position="72"/>
        <end position="94"/>
    </location>
</feature>
<feature type="region of interest" description="Disordered" evidence="7">
    <location>
        <begin position="1"/>
        <end position="58"/>
    </location>
</feature>
<evidence type="ECO:0000313" key="11">
    <source>
        <dbReference type="Proteomes" id="UP000536711"/>
    </source>
</evidence>
<keyword evidence="11" id="KW-1185">Reference proteome</keyword>
<feature type="transmembrane region" description="Helical" evidence="8">
    <location>
        <begin position="194"/>
        <end position="215"/>
    </location>
</feature>
<feature type="transmembrane region" description="Helical" evidence="8">
    <location>
        <begin position="106"/>
        <end position="123"/>
    </location>
</feature>
<dbReference type="GO" id="GO:0022857">
    <property type="term" value="F:transmembrane transporter activity"/>
    <property type="evidence" value="ECO:0007669"/>
    <property type="project" value="InterPro"/>
</dbReference>
<dbReference type="PANTHER" id="PTHR23501">
    <property type="entry name" value="MAJOR FACILITATOR SUPERFAMILY"/>
    <property type="match status" value="1"/>
</dbReference>
<evidence type="ECO:0000313" key="10">
    <source>
        <dbReference type="EMBL" id="KAF4428337.1"/>
    </source>
</evidence>